<evidence type="ECO:0000313" key="4">
    <source>
        <dbReference type="Proteomes" id="UP000194137"/>
    </source>
</evidence>
<sequence length="574" mass="63445">MERGLRILVAGLFLAFAVGTAAAETWPAPQTTMFKPDWEAARAAVPALPRKAESTDRLAELTQIVSGVFPALANSPVPVLLPFPVADYARDHAAGSSTDGDYSEFKPTKFFLAGPTGYDAAFSVRTRDVADFADINFRDPVVVQISGFNMLYDLPPAKGVIVQKPGEIERDSPGIRRQILESTLRYSFERFGVPYVISIQCFDGPQRRNRLSCRNADRIAGRFLRALQLVGGNPDAETDAPAPAVIRPEQSSSVFTYHRVGALLPGTAMRSNTGDADKTVYARIRFPTAATPAYVNSQSFMHGGDCNQTGRRRVSPGYRCRINSKPLFRDESAPENYSYPWRDNFCENRHFFVGQCAAGLGHQGQDIRPASCATKDTNKTRCQPYRHGVVAARDGMILREAWNDSFFLVVNAPGERIRFRHLHMHPRKLDDDGIVSGHLVKEGEPLGMIGNYNRRPGWTTTHLHFEVLVPTRDGWVRVNPYMTLVAAYEQLIRARGTEINEPPSDTPADTSIEGASEAIAASAAAPITAKDTNTARSKTKAAPRTKVKTKSHKVRSKAPRRIAHPGKMRTKKRR</sequence>
<evidence type="ECO:0000256" key="1">
    <source>
        <dbReference type="SAM" id="MobiDB-lite"/>
    </source>
</evidence>
<evidence type="ECO:0008006" key="5">
    <source>
        <dbReference type="Google" id="ProtNLM"/>
    </source>
</evidence>
<dbReference type="Proteomes" id="UP000194137">
    <property type="component" value="Chromosome"/>
</dbReference>
<feature type="signal peptide" evidence="2">
    <location>
        <begin position="1"/>
        <end position="23"/>
    </location>
</feature>
<name>A0A1W6ZXD4_9HYPH</name>
<feature type="chain" id="PRO_5013275459" description="Peptidase M23 domain-containing protein" evidence="2">
    <location>
        <begin position="24"/>
        <end position="574"/>
    </location>
</feature>
<feature type="region of interest" description="Disordered" evidence="1">
    <location>
        <begin position="516"/>
        <end position="574"/>
    </location>
</feature>
<keyword evidence="4" id="KW-1185">Reference proteome</keyword>
<reference evidence="3 4" key="1">
    <citation type="submission" date="2017-05" db="EMBL/GenBank/DDBJ databases">
        <title>Full genome sequence of Pseudorhodoplanes sinuspersici.</title>
        <authorList>
            <person name="Dastgheib S.M.M."/>
            <person name="Shavandi M."/>
            <person name="Tirandaz H."/>
        </authorList>
    </citation>
    <scope>NUCLEOTIDE SEQUENCE [LARGE SCALE GENOMIC DNA]</scope>
    <source>
        <strain evidence="3 4">RIPI110</strain>
    </source>
</reference>
<evidence type="ECO:0000313" key="3">
    <source>
        <dbReference type="EMBL" id="ARQ01938.1"/>
    </source>
</evidence>
<feature type="compositionally biased region" description="Low complexity" evidence="1">
    <location>
        <begin position="516"/>
        <end position="529"/>
    </location>
</feature>
<dbReference type="STRING" id="1235591.CAK95_24680"/>
<gene>
    <name evidence="3" type="ORF">CAK95_24680</name>
</gene>
<organism evidence="3 4">
    <name type="scientific">Pseudorhodoplanes sinuspersici</name>
    <dbReference type="NCBI Taxonomy" id="1235591"/>
    <lineage>
        <taxon>Bacteria</taxon>
        <taxon>Pseudomonadati</taxon>
        <taxon>Pseudomonadota</taxon>
        <taxon>Alphaproteobacteria</taxon>
        <taxon>Hyphomicrobiales</taxon>
        <taxon>Pseudorhodoplanes</taxon>
    </lineage>
</organism>
<dbReference type="InterPro" id="IPR011055">
    <property type="entry name" value="Dup_hybrid_motif"/>
</dbReference>
<dbReference type="AlphaFoldDB" id="A0A1W6ZXD4"/>
<proteinExistence type="predicted"/>
<dbReference type="CDD" id="cd12797">
    <property type="entry name" value="M23_peptidase"/>
    <property type="match status" value="1"/>
</dbReference>
<dbReference type="SUPFAM" id="SSF51261">
    <property type="entry name" value="Duplicated hybrid motif"/>
    <property type="match status" value="1"/>
</dbReference>
<dbReference type="EMBL" id="CP021112">
    <property type="protein sequence ID" value="ARQ01938.1"/>
    <property type="molecule type" value="Genomic_DNA"/>
</dbReference>
<protein>
    <recommendedName>
        <fullName evidence="5">Peptidase M23 domain-containing protein</fullName>
    </recommendedName>
</protein>
<keyword evidence="2" id="KW-0732">Signal</keyword>
<evidence type="ECO:0000256" key="2">
    <source>
        <dbReference type="SAM" id="SignalP"/>
    </source>
</evidence>
<dbReference type="KEGG" id="psin:CAK95_24680"/>
<accession>A0A1W6ZXD4</accession>
<feature type="compositionally biased region" description="Basic residues" evidence="1">
    <location>
        <begin position="537"/>
        <end position="574"/>
    </location>
</feature>
<dbReference type="Gene3D" id="2.70.70.10">
    <property type="entry name" value="Glucose Permease (Domain IIA)"/>
    <property type="match status" value="1"/>
</dbReference>